<name>A0ABV9C0N6_9GAMM</name>
<protein>
    <recommendedName>
        <fullName evidence="4">Lipoprotein SmpA/OmlA domain-containing protein</fullName>
    </recommendedName>
</protein>
<keyword evidence="3" id="KW-1185">Reference proteome</keyword>
<evidence type="ECO:0008006" key="4">
    <source>
        <dbReference type="Google" id="ProtNLM"/>
    </source>
</evidence>
<sequence>MLKPSAVLVATALLAGCVSAGTKVDPNVVNAFQPGVTTIDQAEAKLGTPNAVTKLPDGSTIIVYAFSHAQASGSSFIPLVGPFVGHSDANTVTASLTFDKAGKYVQSTSSTSQAKAGMFSSQ</sequence>
<dbReference type="RefSeq" id="WP_266151120.1">
    <property type="nucleotide sequence ID" value="NZ_CP064028.1"/>
</dbReference>
<dbReference type="PROSITE" id="PS51257">
    <property type="entry name" value="PROKAR_LIPOPROTEIN"/>
    <property type="match status" value="1"/>
</dbReference>
<feature type="chain" id="PRO_5047539534" description="Lipoprotein SmpA/OmlA domain-containing protein" evidence="1">
    <location>
        <begin position="21"/>
        <end position="122"/>
    </location>
</feature>
<reference evidence="3" key="1">
    <citation type="journal article" date="2019" name="Int. J. Syst. Evol. Microbiol.">
        <title>The Global Catalogue of Microorganisms (GCM) 10K type strain sequencing project: providing services to taxonomists for standard genome sequencing and annotation.</title>
        <authorList>
            <consortium name="The Broad Institute Genomics Platform"/>
            <consortium name="The Broad Institute Genome Sequencing Center for Infectious Disease"/>
            <person name="Wu L."/>
            <person name="Ma J."/>
        </authorList>
    </citation>
    <scope>NUCLEOTIDE SEQUENCE [LARGE SCALE GENOMIC DNA]</scope>
    <source>
        <strain evidence="3">CCM 4481</strain>
    </source>
</reference>
<comment type="caution">
    <text evidence="2">The sequence shown here is derived from an EMBL/GenBank/DDBJ whole genome shotgun (WGS) entry which is preliminary data.</text>
</comment>
<dbReference type="Proteomes" id="UP001595961">
    <property type="component" value="Unassembled WGS sequence"/>
</dbReference>
<evidence type="ECO:0000313" key="2">
    <source>
        <dbReference type="EMBL" id="MFC4526375.1"/>
    </source>
</evidence>
<keyword evidence="1" id="KW-0732">Signal</keyword>
<evidence type="ECO:0000313" key="3">
    <source>
        <dbReference type="Proteomes" id="UP001595961"/>
    </source>
</evidence>
<accession>A0ABV9C0N6</accession>
<dbReference type="EMBL" id="JBHSGA010000013">
    <property type="protein sequence ID" value="MFC4526375.1"/>
    <property type="molecule type" value="Genomic_DNA"/>
</dbReference>
<gene>
    <name evidence="2" type="ORF">ACFO5W_06950</name>
</gene>
<organism evidence="2 3">
    <name type="scientific">Dyella halodurans</name>
    <dbReference type="NCBI Taxonomy" id="1920171"/>
    <lineage>
        <taxon>Bacteria</taxon>
        <taxon>Pseudomonadati</taxon>
        <taxon>Pseudomonadota</taxon>
        <taxon>Gammaproteobacteria</taxon>
        <taxon>Lysobacterales</taxon>
        <taxon>Rhodanobacteraceae</taxon>
        <taxon>Dyella</taxon>
    </lineage>
</organism>
<proteinExistence type="predicted"/>
<evidence type="ECO:0000256" key="1">
    <source>
        <dbReference type="SAM" id="SignalP"/>
    </source>
</evidence>
<feature type="signal peptide" evidence="1">
    <location>
        <begin position="1"/>
        <end position="20"/>
    </location>
</feature>